<keyword evidence="6" id="KW-1133">Transmembrane helix</keyword>
<evidence type="ECO:0000313" key="9">
    <source>
        <dbReference type="Proteomes" id="UP000036045"/>
    </source>
</evidence>
<dbReference type="GO" id="GO:0015297">
    <property type="term" value="F:antiporter activity"/>
    <property type="evidence" value="ECO:0007669"/>
    <property type="project" value="InterPro"/>
</dbReference>
<dbReference type="OrthoDB" id="9806302at2"/>
<dbReference type="RefSeq" id="WP_047940852.1">
    <property type="nucleotide sequence ID" value="NZ_CP053989.1"/>
</dbReference>
<dbReference type="GO" id="GO:0042910">
    <property type="term" value="F:xenobiotic transmembrane transporter activity"/>
    <property type="evidence" value="ECO:0007669"/>
    <property type="project" value="InterPro"/>
</dbReference>
<dbReference type="InterPro" id="IPR048279">
    <property type="entry name" value="MdtK-like"/>
</dbReference>
<accession>A0A0J1INP7</accession>
<keyword evidence="7" id="KW-0472">Membrane</keyword>
<reference evidence="8 9" key="1">
    <citation type="submission" date="2015-05" db="EMBL/GenBank/DDBJ databases">
        <title>Whole genome sequence and identification of bacterial endophytes from Costus igneus.</title>
        <authorList>
            <person name="Lee Y.P."/>
            <person name="Gan H.M."/>
            <person name="Eng W."/>
            <person name="Wheatley M.S."/>
            <person name="Caraballo A."/>
            <person name="Polter S."/>
            <person name="Savka M.A."/>
            <person name="Hudson A.O."/>
        </authorList>
    </citation>
    <scope>NUCLEOTIDE SEQUENCE [LARGE SCALE GENOMIC DNA]</scope>
    <source>
        <strain evidence="8 9">RIT379</strain>
    </source>
</reference>
<gene>
    <name evidence="8" type="ORF">ABW02_05105</name>
</gene>
<name>A0A0J1INP7_NIACI</name>
<dbReference type="GeneID" id="56351948"/>
<comment type="caution">
    <text evidence="8">The sequence shown here is derived from an EMBL/GenBank/DDBJ whole genome shotgun (WGS) entry which is preliminary data.</text>
</comment>
<protein>
    <submittedName>
        <fullName evidence="8">Transporter</fullName>
    </submittedName>
</protein>
<dbReference type="EMBL" id="LDPH01000003">
    <property type="protein sequence ID" value="KLV27533.1"/>
    <property type="molecule type" value="Genomic_DNA"/>
</dbReference>
<keyword evidence="5" id="KW-0812">Transmembrane</keyword>
<dbReference type="CDD" id="cd13134">
    <property type="entry name" value="MATE_like_8"/>
    <property type="match status" value="1"/>
</dbReference>
<dbReference type="InterPro" id="IPR047135">
    <property type="entry name" value="YsiQ"/>
</dbReference>
<evidence type="ECO:0000256" key="5">
    <source>
        <dbReference type="ARBA" id="ARBA00022692"/>
    </source>
</evidence>
<dbReference type="PATRIC" id="fig|1397.4.peg.3124"/>
<evidence type="ECO:0000256" key="6">
    <source>
        <dbReference type="ARBA" id="ARBA00022989"/>
    </source>
</evidence>
<dbReference type="Pfam" id="PF01554">
    <property type="entry name" value="MatE"/>
    <property type="match status" value="2"/>
</dbReference>
<dbReference type="Proteomes" id="UP000036045">
    <property type="component" value="Unassembled WGS sequence"/>
</dbReference>
<evidence type="ECO:0000313" key="8">
    <source>
        <dbReference type="EMBL" id="KLV27533.1"/>
    </source>
</evidence>
<dbReference type="InterPro" id="IPR002528">
    <property type="entry name" value="MATE_fam"/>
</dbReference>
<dbReference type="PANTHER" id="PTHR42925">
    <property type="entry name" value="MULTIDRUG AND TOXIN EFFLUX PROTEIN MATE FAMILY"/>
    <property type="match status" value="1"/>
</dbReference>
<sequence length="455" mass="49794">MSVSTNKIQNQSLFNISWPLFIELALHMGMGVTATLMLSHYSDSAAAGVGVANQLLGIFILVFNVTSIAAMILIGQKLGANELNLARRFARSAVGLNFWFGIIIAALVVIFGEHLLQLFDIRGEVLEYGLIFVRICGASLFLESLSLALSAILRSHGFTKESMIVSVLMNVISVSGYAISILGVFGLPITGVIGVSWTIVIARTFAVLVLLYLVYKRIALTFSVKDFIKVNKQDIRDMLYIGIPSAGENLSYQFSQLMITAMVASLGDASLAARVYISNISMICYLFTLAIAEGTQLLVARYIGGKQFDRALKRGIKTLRLAMIVSLAAALVMALIGQPILELFTDNYEIIAIGLPILWAVVFTEPGRAMNIVLMSSLKSSGDVRFPVIIGIISMWGIAVTLSYALGITLGLGLLGIWLAQGIDEWFRGIFAFRRWKSKPWERVKVNRSISERSM</sequence>
<comment type="similarity">
    <text evidence="2">Belongs to the multi antimicrobial extrusion (MATE) (TC 2.A.66.1) family.</text>
</comment>
<evidence type="ECO:0000256" key="7">
    <source>
        <dbReference type="ARBA" id="ARBA00023136"/>
    </source>
</evidence>
<evidence type="ECO:0000256" key="3">
    <source>
        <dbReference type="ARBA" id="ARBA00022448"/>
    </source>
</evidence>
<proteinExistence type="inferred from homology"/>
<dbReference type="PIRSF" id="PIRSF006603">
    <property type="entry name" value="DinF"/>
    <property type="match status" value="1"/>
</dbReference>
<evidence type="ECO:0000256" key="4">
    <source>
        <dbReference type="ARBA" id="ARBA00022475"/>
    </source>
</evidence>
<keyword evidence="9" id="KW-1185">Reference proteome</keyword>
<dbReference type="PANTHER" id="PTHR42925:SF1">
    <property type="entry name" value="VIRULENCE FACTOR MVIN"/>
    <property type="match status" value="1"/>
</dbReference>
<keyword evidence="3" id="KW-0813">Transport</keyword>
<dbReference type="NCBIfam" id="TIGR00797">
    <property type="entry name" value="matE"/>
    <property type="match status" value="1"/>
</dbReference>
<dbReference type="GO" id="GO:0005886">
    <property type="term" value="C:plasma membrane"/>
    <property type="evidence" value="ECO:0007669"/>
    <property type="project" value="UniProtKB-SubCell"/>
</dbReference>
<organism evidence="8 9">
    <name type="scientific">Niallia circulans</name>
    <name type="common">Bacillus circulans</name>
    <dbReference type="NCBI Taxonomy" id="1397"/>
    <lineage>
        <taxon>Bacteria</taxon>
        <taxon>Bacillati</taxon>
        <taxon>Bacillota</taxon>
        <taxon>Bacilli</taxon>
        <taxon>Bacillales</taxon>
        <taxon>Bacillaceae</taxon>
        <taxon>Niallia</taxon>
    </lineage>
</organism>
<evidence type="ECO:0000256" key="1">
    <source>
        <dbReference type="ARBA" id="ARBA00004651"/>
    </source>
</evidence>
<comment type="subcellular location">
    <subcellularLocation>
        <location evidence="1">Cell membrane</location>
        <topology evidence="1">Multi-pass membrane protein</topology>
    </subcellularLocation>
</comment>
<dbReference type="AlphaFoldDB" id="A0A0J1INP7"/>
<evidence type="ECO:0000256" key="2">
    <source>
        <dbReference type="ARBA" id="ARBA00010199"/>
    </source>
</evidence>
<keyword evidence="4" id="KW-1003">Cell membrane</keyword>